<evidence type="ECO:0000313" key="2">
    <source>
        <dbReference type="Proteomes" id="UP000002640"/>
    </source>
</evidence>
<reference evidence="1 2" key="1">
    <citation type="journal article" date="2006" name="Science">
        <title>Phytophthora genome sequences uncover evolutionary origins and mechanisms of pathogenesis.</title>
        <authorList>
            <person name="Tyler B.M."/>
            <person name="Tripathy S."/>
            <person name="Zhang X."/>
            <person name="Dehal P."/>
            <person name="Jiang R.H."/>
            <person name="Aerts A."/>
            <person name="Arredondo F.D."/>
            <person name="Baxter L."/>
            <person name="Bensasson D."/>
            <person name="Beynon J.L."/>
            <person name="Chapman J."/>
            <person name="Damasceno C.M."/>
            <person name="Dorrance A.E."/>
            <person name="Dou D."/>
            <person name="Dickerman A.W."/>
            <person name="Dubchak I.L."/>
            <person name="Garbelotto M."/>
            <person name="Gijzen M."/>
            <person name="Gordon S.G."/>
            <person name="Govers F."/>
            <person name="Grunwald N.J."/>
            <person name="Huang W."/>
            <person name="Ivors K.L."/>
            <person name="Jones R.W."/>
            <person name="Kamoun S."/>
            <person name="Krampis K."/>
            <person name="Lamour K.H."/>
            <person name="Lee M.K."/>
            <person name="McDonald W.H."/>
            <person name="Medina M."/>
            <person name="Meijer H.J."/>
            <person name="Nordberg E.K."/>
            <person name="Maclean D.J."/>
            <person name="Ospina-Giraldo M.D."/>
            <person name="Morris P.F."/>
            <person name="Phuntumart V."/>
            <person name="Putnam N.H."/>
            <person name="Rash S."/>
            <person name="Rose J.K."/>
            <person name="Sakihama Y."/>
            <person name="Salamov A.A."/>
            <person name="Savidor A."/>
            <person name="Scheuring C.F."/>
            <person name="Smith B.M."/>
            <person name="Sobral B.W."/>
            <person name="Terry A."/>
            <person name="Torto-Alalibo T.A."/>
            <person name="Win J."/>
            <person name="Xu Z."/>
            <person name="Zhang H."/>
            <person name="Grigoriev I.V."/>
            <person name="Rokhsar D.S."/>
            <person name="Boore J.L."/>
        </authorList>
    </citation>
    <scope>NUCLEOTIDE SEQUENCE [LARGE SCALE GENOMIC DNA]</scope>
    <source>
        <strain evidence="1 2">P6497</strain>
    </source>
</reference>
<dbReference type="Proteomes" id="UP000002640">
    <property type="component" value="Unassembled WGS sequence"/>
</dbReference>
<sequence length="156" mass="17785">MTSEEQEVLNLILSGEMEIKSTPPFLAQVFDTDKVALITELIQRQEYPVHAHLLPGHFVRDGLSQNTLLQLVDAGEAGLPEQQNQVQRLKTDLVRLQLDSEQRLLTMFFPSARIAKQWAGSFCPFDRRGMQLIDYRALRQEFPDAVLLQTSCCEGR</sequence>
<keyword evidence="2" id="KW-1185">Reference proteome</keyword>
<dbReference type="RefSeq" id="XP_009539613.1">
    <property type="nucleotide sequence ID" value="XM_009541318.1"/>
</dbReference>
<dbReference type="KEGG" id="psoj:PHYSODRAFT_535115"/>
<dbReference type="SMR" id="G5AHR2"/>
<organism evidence="1 2">
    <name type="scientific">Phytophthora sojae (strain P6497)</name>
    <name type="common">Soybean stem and root rot agent</name>
    <name type="synonym">Phytophthora megasperma f. sp. glycines</name>
    <dbReference type="NCBI Taxonomy" id="1094619"/>
    <lineage>
        <taxon>Eukaryota</taxon>
        <taxon>Sar</taxon>
        <taxon>Stramenopiles</taxon>
        <taxon>Oomycota</taxon>
        <taxon>Peronosporomycetes</taxon>
        <taxon>Peronosporales</taxon>
        <taxon>Peronosporaceae</taxon>
        <taxon>Phytophthora</taxon>
    </lineage>
</organism>
<proteinExistence type="predicted"/>
<protein>
    <submittedName>
        <fullName evidence="1">Uncharacterized protein</fullName>
    </submittedName>
</protein>
<accession>G5AHR2</accession>
<dbReference type="AlphaFoldDB" id="G5AHR2"/>
<gene>
    <name evidence="1" type="ORF">PHYSODRAFT_535115</name>
</gene>
<evidence type="ECO:0000313" key="1">
    <source>
        <dbReference type="EMBL" id="EGZ04983.1"/>
    </source>
</evidence>
<dbReference type="GeneID" id="20662103"/>
<dbReference type="InParanoid" id="G5AHR2"/>
<name>G5AHR2_PHYSP</name>
<dbReference type="EMBL" id="JH159171">
    <property type="protein sequence ID" value="EGZ04983.1"/>
    <property type="molecule type" value="Genomic_DNA"/>
</dbReference>